<dbReference type="PANTHER" id="PTHR24107:SF2">
    <property type="entry name" value="NLR FAMILY CARD DOMAIN CONTAINING 3"/>
    <property type="match status" value="1"/>
</dbReference>
<dbReference type="Proteomes" id="UP000037460">
    <property type="component" value="Unassembled WGS sequence"/>
</dbReference>
<organism evidence="4 5">
    <name type="scientific">Chrysochromulina tobinii</name>
    <dbReference type="NCBI Taxonomy" id="1460289"/>
    <lineage>
        <taxon>Eukaryota</taxon>
        <taxon>Haptista</taxon>
        <taxon>Haptophyta</taxon>
        <taxon>Prymnesiophyceae</taxon>
        <taxon>Prymnesiales</taxon>
        <taxon>Chrysochromulinaceae</taxon>
        <taxon>Chrysochromulina</taxon>
    </lineage>
</organism>
<keyword evidence="2" id="KW-0963">Cytoplasm</keyword>
<dbReference type="SMART" id="SM00368">
    <property type="entry name" value="LRR_RI"/>
    <property type="match status" value="3"/>
</dbReference>
<keyword evidence="5" id="KW-1185">Reference proteome</keyword>
<comment type="subcellular location">
    <subcellularLocation>
        <location evidence="1">Cytoplasm</location>
        <location evidence="1">Cytoskeleton</location>
    </subcellularLocation>
</comment>
<evidence type="ECO:0000313" key="5">
    <source>
        <dbReference type="Proteomes" id="UP000037460"/>
    </source>
</evidence>
<dbReference type="InterPro" id="IPR001611">
    <property type="entry name" value="Leu-rich_rpt"/>
</dbReference>
<dbReference type="InterPro" id="IPR052410">
    <property type="entry name" value="DRC5"/>
</dbReference>
<keyword evidence="3" id="KW-0206">Cytoskeleton</keyword>
<evidence type="ECO:0000256" key="3">
    <source>
        <dbReference type="ARBA" id="ARBA00023212"/>
    </source>
</evidence>
<dbReference type="AlphaFoldDB" id="A0A0M0LQ45"/>
<dbReference type="PANTHER" id="PTHR24107">
    <property type="entry name" value="YNEIN REGULATORY COMPLEX SUBUNIT 5"/>
    <property type="match status" value="1"/>
</dbReference>
<dbReference type="InterPro" id="IPR032675">
    <property type="entry name" value="LRR_dom_sf"/>
</dbReference>
<dbReference type="Gene3D" id="3.80.10.10">
    <property type="entry name" value="Ribonuclease Inhibitor"/>
    <property type="match status" value="1"/>
</dbReference>
<reference evidence="5" key="1">
    <citation type="journal article" date="2015" name="PLoS Genet.">
        <title>Genome Sequence and Transcriptome Analyses of Chrysochromulina tobin: Metabolic Tools for Enhanced Algal Fitness in the Prominent Order Prymnesiales (Haptophyceae).</title>
        <authorList>
            <person name="Hovde B.T."/>
            <person name="Deodato C.R."/>
            <person name="Hunsperger H.M."/>
            <person name="Ryken S.A."/>
            <person name="Yost W."/>
            <person name="Jha R.K."/>
            <person name="Patterson J."/>
            <person name="Monnat R.J. Jr."/>
            <person name="Barlow S.B."/>
            <person name="Starkenburg S.R."/>
            <person name="Cattolico R.A."/>
        </authorList>
    </citation>
    <scope>NUCLEOTIDE SEQUENCE</scope>
    <source>
        <strain evidence="5">CCMP291</strain>
    </source>
</reference>
<dbReference type="EMBL" id="JWZX01000354">
    <property type="protein sequence ID" value="KOO53159.1"/>
    <property type="molecule type" value="Genomic_DNA"/>
</dbReference>
<sequence length="197" mass="20633">MLPELVDKQQAKAAAGDRFDEAAFDAAAVDGRVPRAVLMEISSWLQALRDGATELDFSGKIGDVGARALATSLEKNTTLKKLNLESNGIGDDGARALAASLEKNTTLKELGLYGNKIGNDGARALAASLEKNRTLTMLGLEGNKISFEDVKALEALLKVPLRAKKAADKAAADKAAAAKAASDNATEFQFLAVCESV</sequence>
<gene>
    <name evidence="4" type="ORF">Ctob_015680</name>
</gene>
<proteinExistence type="predicted"/>
<accession>A0A0M0LQ45</accession>
<protein>
    <submittedName>
        <fullName evidence="4">Uncharacterized protein</fullName>
    </submittedName>
</protein>
<evidence type="ECO:0000313" key="4">
    <source>
        <dbReference type="EMBL" id="KOO53159.1"/>
    </source>
</evidence>
<comment type="caution">
    <text evidence="4">The sequence shown here is derived from an EMBL/GenBank/DDBJ whole genome shotgun (WGS) entry which is preliminary data.</text>
</comment>
<evidence type="ECO:0000256" key="2">
    <source>
        <dbReference type="ARBA" id="ARBA00022490"/>
    </source>
</evidence>
<dbReference type="SUPFAM" id="SSF52047">
    <property type="entry name" value="RNI-like"/>
    <property type="match status" value="1"/>
</dbReference>
<evidence type="ECO:0000256" key="1">
    <source>
        <dbReference type="ARBA" id="ARBA00004245"/>
    </source>
</evidence>
<dbReference type="Pfam" id="PF13516">
    <property type="entry name" value="LRR_6"/>
    <property type="match status" value="2"/>
</dbReference>
<name>A0A0M0LQ45_9EUKA</name>
<dbReference type="GO" id="GO:0005856">
    <property type="term" value="C:cytoskeleton"/>
    <property type="evidence" value="ECO:0007669"/>
    <property type="project" value="UniProtKB-SubCell"/>
</dbReference>
<dbReference type="OrthoDB" id="120976at2759"/>